<dbReference type="RefSeq" id="WP_170037292.1">
    <property type="nucleotide sequence ID" value="NZ_JABDTL010000002.1"/>
</dbReference>
<gene>
    <name evidence="2" type="ORF">HNQ61_001199</name>
</gene>
<feature type="signal peptide" evidence="1">
    <location>
        <begin position="1"/>
        <end position="17"/>
    </location>
</feature>
<organism evidence="2 3">
    <name type="scientific">Longimicrobium terrae</name>
    <dbReference type="NCBI Taxonomy" id="1639882"/>
    <lineage>
        <taxon>Bacteria</taxon>
        <taxon>Pseudomonadati</taxon>
        <taxon>Gemmatimonadota</taxon>
        <taxon>Longimicrobiia</taxon>
        <taxon>Longimicrobiales</taxon>
        <taxon>Longimicrobiaceae</taxon>
        <taxon>Longimicrobium</taxon>
    </lineage>
</organism>
<dbReference type="EMBL" id="JACHIA010000002">
    <property type="protein sequence ID" value="MBB6069584.1"/>
    <property type="molecule type" value="Genomic_DNA"/>
</dbReference>
<reference evidence="2 3" key="1">
    <citation type="submission" date="2020-08" db="EMBL/GenBank/DDBJ databases">
        <title>Genomic Encyclopedia of Type Strains, Phase IV (KMG-IV): sequencing the most valuable type-strain genomes for metagenomic binning, comparative biology and taxonomic classification.</title>
        <authorList>
            <person name="Goeker M."/>
        </authorList>
    </citation>
    <scope>NUCLEOTIDE SEQUENCE [LARGE SCALE GENOMIC DNA]</scope>
    <source>
        <strain evidence="2 3">DSM 29007</strain>
    </source>
</reference>
<comment type="caution">
    <text evidence="2">The sequence shown here is derived from an EMBL/GenBank/DDBJ whole genome shotgun (WGS) entry which is preliminary data.</text>
</comment>
<evidence type="ECO:0000313" key="2">
    <source>
        <dbReference type="EMBL" id="MBB6069584.1"/>
    </source>
</evidence>
<name>A0A841GVQ2_9BACT</name>
<dbReference type="AlphaFoldDB" id="A0A841GVQ2"/>
<dbReference type="PROSITE" id="PS51257">
    <property type="entry name" value="PROKAR_LIPOPROTEIN"/>
    <property type="match status" value="1"/>
</dbReference>
<proteinExistence type="predicted"/>
<dbReference type="Proteomes" id="UP000582837">
    <property type="component" value="Unassembled WGS sequence"/>
</dbReference>
<evidence type="ECO:0000313" key="3">
    <source>
        <dbReference type="Proteomes" id="UP000582837"/>
    </source>
</evidence>
<accession>A0A841GVQ2</accession>
<feature type="chain" id="PRO_5032604278" description="DUF4878 domain-containing protein" evidence="1">
    <location>
        <begin position="18"/>
        <end position="154"/>
    </location>
</feature>
<protein>
    <recommendedName>
        <fullName evidence="4">DUF4878 domain-containing protein</fullName>
    </recommendedName>
</protein>
<evidence type="ECO:0000256" key="1">
    <source>
        <dbReference type="SAM" id="SignalP"/>
    </source>
</evidence>
<evidence type="ECO:0008006" key="4">
    <source>
        <dbReference type="Google" id="ProtNLM"/>
    </source>
</evidence>
<sequence>MRSRNFLVSAALATALAACGGGATTARPAAGPSGTAVQATAPASAVEQFIGYARQSKYTEMGYLFGTARGPLAESQAPERVARRMQAIASVLRAESYALNAMVNTPGRPEARTIMVELRQGRQSRQVPFTVVQGPAGTWLVEMVDMQAAIRPRS</sequence>
<keyword evidence="1" id="KW-0732">Signal</keyword>
<keyword evidence="3" id="KW-1185">Reference proteome</keyword>